<name>A0AAV2N170_9HYME</name>
<accession>A0AAV2N170</accession>
<dbReference type="Proteomes" id="UP001497644">
    <property type="component" value="Chromosome 1"/>
</dbReference>
<dbReference type="Pfam" id="PF05334">
    <property type="entry name" value="DUF719"/>
    <property type="match status" value="1"/>
</dbReference>
<feature type="compositionally biased region" description="Acidic residues" evidence="3">
    <location>
        <begin position="1"/>
        <end position="16"/>
    </location>
</feature>
<evidence type="ECO:0000256" key="3">
    <source>
        <dbReference type="SAM" id="MobiDB-lite"/>
    </source>
</evidence>
<feature type="region of interest" description="Disordered" evidence="3">
    <location>
        <begin position="1"/>
        <end position="52"/>
    </location>
</feature>
<comment type="similarity">
    <text evidence="1">Belongs to the FAM114 family.</text>
</comment>
<dbReference type="EMBL" id="OZ034824">
    <property type="protein sequence ID" value="CAL1673044.1"/>
    <property type="molecule type" value="Genomic_DNA"/>
</dbReference>
<dbReference type="InterPro" id="IPR007998">
    <property type="entry name" value="DUF719"/>
</dbReference>
<keyword evidence="2" id="KW-0597">Phosphoprotein</keyword>
<feature type="compositionally biased region" description="Basic and acidic residues" evidence="3">
    <location>
        <begin position="202"/>
        <end position="228"/>
    </location>
</feature>
<evidence type="ECO:0000256" key="2">
    <source>
        <dbReference type="ARBA" id="ARBA00022553"/>
    </source>
</evidence>
<evidence type="ECO:0000256" key="1">
    <source>
        <dbReference type="ARBA" id="ARBA00006903"/>
    </source>
</evidence>
<evidence type="ECO:0000313" key="4">
    <source>
        <dbReference type="EMBL" id="CAL1673044.1"/>
    </source>
</evidence>
<sequence>MATSDSDTDFESADEEMVGRGGSLKKDIKTTYWTPSTVDSESDDDTEYVQQTPYNSSNWRKRSEAFRKTTISNVVTGQETSVGDKDDKIDSGVKVEGDVRIAESVETFNNQEDASKSRKLPLSTSEISVKDKNIEFMAENNTVVKSDDAMPKVEATEAEKTSEITQQRNLPHRLGTKKLAIRIIKDSDNKSTENQCLSECLNERSESMSKDTEYGLQKDKNQPADDQSKPTSINDLSEMDIPEELKSNKKFKEVFQLEGWEDLENDIELPDELTEEKLEPVLEKLSLANKEPESSLENWNTWGNWGITSLLNTATASVSTLTTHVSQGLTLLEGTIGLQDAGELTEIKQNETATLDGTELETQEKENQSYSAFGFGNLLSGVSSITKLVESTGSKVMTGGLDTLEAIGKKTMEVLQEGDPGLKKKRAFFINEPEKPNLSQILREAKEKAETEQKTIEERQLARKVHFESLFDDYQGLVHLEALEILSKQSNMKIQQYLIELDTNELTSVQETLEEIKQLCNLNDVDDENNKDLKDRLEDACHDLGVDITYEKLYSVWTETENYLASSTHTDQEIFQNAISTLAQFTAFSIERFHKTAELLLIKERRSTVNEADALVQLTNILSDQISILANSFCDTLHQFSETVEKPNNIEANLERISSEACNANSYIQDAFKLLIPILQVGAI</sequence>
<proteinExistence type="inferred from homology"/>
<feature type="region of interest" description="Disordered" evidence="3">
    <location>
        <begin position="202"/>
        <end position="241"/>
    </location>
</feature>
<dbReference type="PANTHER" id="PTHR12842">
    <property type="entry name" value="FI01459P"/>
    <property type="match status" value="1"/>
</dbReference>
<dbReference type="PANTHER" id="PTHR12842:SF6">
    <property type="entry name" value="FI01459P"/>
    <property type="match status" value="1"/>
</dbReference>
<reference evidence="4 5" key="1">
    <citation type="submission" date="2024-04" db="EMBL/GenBank/DDBJ databases">
        <authorList>
            <consortium name="Molecular Ecology Group"/>
        </authorList>
    </citation>
    <scope>NUCLEOTIDE SEQUENCE [LARGE SCALE GENOMIC DNA]</scope>
</reference>
<gene>
    <name evidence="4" type="ORF">LPLAT_LOCUS32</name>
</gene>
<evidence type="ECO:0008006" key="6">
    <source>
        <dbReference type="Google" id="ProtNLM"/>
    </source>
</evidence>
<evidence type="ECO:0000313" key="5">
    <source>
        <dbReference type="Proteomes" id="UP001497644"/>
    </source>
</evidence>
<keyword evidence="5" id="KW-1185">Reference proteome</keyword>
<protein>
    <recommendedName>
        <fullName evidence="6">Protein FAM114A2</fullName>
    </recommendedName>
</protein>
<dbReference type="AlphaFoldDB" id="A0AAV2N170"/>
<organism evidence="4 5">
    <name type="scientific">Lasius platythorax</name>
    <dbReference type="NCBI Taxonomy" id="488582"/>
    <lineage>
        <taxon>Eukaryota</taxon>
        <taxon>Metazoa</taxon>
        <taxon>Ecdysozoa</taxon>
        <taxon>Arthropoda</taxon>
        <taxon>Hexapoda</taxon>
        <taxon>Insecta</taxon>
        <taxon>Pterygota</taxon>
        <taxon>Neoptera</taxon>
        <taxon>Endopterygota</taxon>
        <taxon>Hymenoptera</taxon>
        <taxon>Apocrita</taxon>
        <taxon>Aculeata</taxon>
        <taxon>Formicoidea</taxon>
        <taxon>Formicidae</taxon>
        <taxon>Formicinae</taxon>
        <taxon>Lasius</taxon>
        <taxon>Lasius</taxon>
    </lineage>
</organism>